<comment type="caution">
    <text evidence="1">The sequence shown here is derived from an EMBL/GenBank/DDBJ whole genome shotgun (WGS) entry which is preliminary data.</text>
</comment>
<evidence type="ECO:0000313" key="2">
    <source>
        <dbReference type="Proteomes" id="UP000293045"/>
    </source>
</evidence>
<dbReference type="VEuPathDB" id="MicrosporidiaDB:CWI36_2090p0020"/>
<gene>
    <name evidence="1" type="ORF">CWI39_2506p0010</name>
</gene>
<reference evidence="1 2" key="1">
    <citation type="submission" date="2017-12" db="EMBL/GenBank/DDBJ databases">
        <authorList>
            <person name="Pombert J.-F."/>
            <person name="Haag K.L."/>
            <person name="Ebert D."/>
        </authorList>
    </citation>
    <scope>NUCLEOTIDE SEQUENCE [LARGE SCALE GENOMIC DNA]</scope>
    <source>
        <strain evidence="1">IL-BN-2</strain>
    </source>
</reference>
<dbReference type="Proteomes" id="UP000293045">
    <property type="component" value="Unassembled WGS sequence"/>
</dbReference>
<accession>A0A4Q9KVE4</accession>
<dbReference type="AlphaFoldDB" id="A0A4Q9KVE4"/>
<evidence type="ECO:0000313" key="1">
    <source>
        <dbReference type="EMBL" id="TBT98270.1"/>
    </source>
</evidence>
<sequence>MNKGVFQTIKDSNNDISDPITYSNSNNKLTENICDIIEDIKKYKEIEIFGNIFRKQIQTLGKLNSKNFTRLKCMINTDEMFVLISFLKDMTKSECIVVGRAYMKTKVNDIDKNILFHIFRRFLNINEPSDTYKTIFNDFQILNILKCGDSDNLNDLSANELSEYSNNTTIILTSLLCKRKKICVGKYLTVYLSKIIRQNITVSHLRLLLVVSRNYKECFSTEITDFCRNYKHPIINEILKNLE</sequence>
<organism evidence="1 2">
    <name type="scientific">Hamiltosporidium magnivora</name>
    <dbReference type="NCBI Taxonomy" id="148818"/>
    <lineage>
        <taxon>Eukaryota</taxon>
        <taxon>Fungi</taxon>
        <taxon>Fungi incertae sedis</taxon>
        <taxon>Microsporidia</taxon>
        <taxon>Dubosqiidae</taxon>
        <taxon>Hamiltosporidium</taxon>
    </lineage>
</organism>
<proteinExistence type="predicted"/>
<dbReference type="VEuPathDB" id="MicrosporidiaDB:CWI39_2506p0010"/>
<protein>
    <submittedName>
        <fullName evidence="1">Uncharacterized protein</fullName>
    </submittedName>
</protein>
<name>A0A4Q9KVE4_9MICR</name>
<dbReference type="EMBL" id="PIXR01002506">
    <property type="protein sequence ID" value="TBT98270.1"/>
    <property type="molecule type" value="Genomic_DNA"/>
</dbReference>